<feature type="chain" id="PRO_5037196791" evidence="1">
    <location>
        <begin position="20"/>
        <end position="154"/>
    </location>
</feature>
<evidence type="ECO:0000313" key="2">
    <source>
        <dbReference type="EMBL" id="KAG0516632.1"/>
    </source>
</evidence>
<sequence>MTMMMACMMLGLTSIYVGCVVLRRKHKRSQVVSCDPAVPPGPVGLPILGNAFTFFRLLSVNPHCALADLSRTYGPIFSFRPGMTCTFVVLSSPALAREALAERGGGGLAARFVPDSVLAQAYGTGSVAFLPSSSPTAAAPPEIWQSSLSCSMSS</sequence>
<evidence type="ECO:0000313" key="3">
    <source>
        <dbReference type="Proteomes" id="UP000807115"/>
    </source>
</evidence>
<dbReference type="InterPro" id="IPR001128">
    <property type="entry name" value="Cyt_P450"/>
</dbReference>
<proteinExistence type="predicted"/>
<dbReference type="GO" id="GO:0004497">
    <property type="term" value="F:monooxygenase activity"/>
    <property type="evidence" value="ECO:0007669"/>
    <property type="project" value="InterPro"/>
</dbReference>
<reference evidence="2" key="2">
    <citation type="submission" date="2020-10" db="EMBL/GenBank/DDBJ databases">
        <authorList>
            <person name="Cooper E.A."/>
            <person name="Brenton Z.W."/>
            <person name="Flinn B.S."/>
            <person name="Jenkins J."/>
            <person name="Shu S."/>
            <person name="Flowers D."/>
            <person name="Luo F."/>
            <person name="Wang Y."/>
            <person name="Xia P."/>
            <person name="Barry K."/>
            <person name="Daum C."/>
            <person name="Lipzen A."/>
            <person name="Yoshinaga Y."/>
            <person name="Schmutz J."/>
            <person name="Saski C."/>
            <person name="Vermerris W."/>
            <person name="Kresovich S."/>
        </authorList>
    </citation>
    <scope>NUCLEOTIDE SEQUENCE</scope>
</reference>
<protein>
    <submittedName>
        <fullName evidence="2">Uncharacterized protein</fullName>
    </submittedName>
</protein>
<dbReference type="GO" id="GO:0016705">
    <property type="term" value="F:oxidoreductase activity, acting on paired donors, with incorporation or reduction of molecular oxygen"/>
    <property type="evidence" value="ECO:0007669"/>
    <property type="project" value="InterPro"/>
</dbReference>
<name>A0A921Q7F1_SORBI</name>
<keyword evidence="1" id="KW-0732">Signal</keyword>
<dbReference type="Gene3D" id="1.10.630.10">
    <property type="entry name" value="Cytochrome P450"/>
    <property type="match status" value="1"/>
</dbReference>
<gene>
    <name evidence="2" type="ORF">BDA96_09G020000</name>
</gene>
<dbReference type="SUPFAM" id="SSF48264">
    <property type="entry name" value="Cytochrome P450"/>
    <property type="match status" value="1"/>
</dbReference>
<dbReference type="PANTHER" id="PTHR24299">
    <property type="entry name" value="CYTOCHROME P450 FAMILY 1"/>
    <property type="match status" value="1"/>
</dbReference>
<dbReference type="InterPro" id="IPR036396">
    <property type="entry name" value="Cyt_P450_sf"/>
</dbReference>
<dbReference type="Proteomes" id="UP000807115">
    <property type="component" value="Chromosome 9"/>
</dbReference>
<evidence type="ECO:0000256" key="1">
    <source>
        <dbReference type="SAM" id="SignalP"/>
    </source>
</evidence>
<dbReference type="AlphaFoldDB" id="A0A921Q7F1"/>
<dbReference type="GO" id="GO:0005506">
    <property type="term" value="F:iron ion binding"/>
    <property type="evidence" value="ECO:0007669"/>
    <property type="project" value="InterPro"/>
</dbReference>
<feature type="signal peptide" evidence="1">
    <location>
        <begin position="1"/>
        <end position="19"/>
    </location>
</feature>
<dbReference type="EMBL" id="CM027688">
    <property type="protein sequence ID" value="KAG0516632.1"/>
    <property type="molecule type" value="Genomic_DNA"/>
</dbReference>
<comment type="caution">
    <text evidence="2">The sequence shown here is derived from an EMBL/GenBank/DDBJ whole genome shotgun (WGS) entry which is preliminary data.</text>
</comment>
<organism evidence="2 3">
    <name type="scientific">Sorghum bicolor</name>
    <name type="common">Sorghum</name>
    <name type="synonym">Sorghum vulgare</name>
    <dbReference type="NCBI Taxonomy" id="4558"/>
    <lineage>
        <taxon>Eukaryota</taxon>
        <taxon>Viridiplantae</taxon>
        <taxon>Streptophyta</taxon>
        <taxon>Embryophyta</taxon>
        <taxon>Tracheophyta</taxon>
        <taxon>Spermatophyta</taxon>
        <taxon>Magnoliopsida</taxon>
        <taxon>Liliopsida</taxon>
        <taxon>Poales</taxon>
        <taxon>Poaceae</taxon>
        <taxon>PACMAD clade</taxon>
        <taxon>Panicoideae</taxon>
        <taxon>Andropogonodae</taxon>
        <taxon>Andropogoneae</taxon>
        <taxon>Sorghinae</taxon>
        <taxon>Sorghum</taxon>
    </lineage>
</organism>
<dbReference type="PANTHER" id="PTHR24299:SF20">
    <property type="entry name" value="CYTOCHROME P450"/>
    <property type="match status" value="1"/>
</dbReference>
<accession>A0A921Q7F1</accession>
<dbReference type="Pfam" id="PF00067">
    <property type="entry name" value="p450"/>
    <property type="match status" value="1"/>
</dbReference>
<reference evidence="2" key="1">
    <citation type="journal article" date="2019" name="BMC Genomics">
        <title>A new reference genome for Sorghum bicolor reveals high levels of sequence similarity between sweet and grain genotypes: implications for the genetics of sugar metabolism.</title>
        <authorList>
            <person name="Cooper E.A."/>
            <person name="Brenton Z.W."/>
            <person name="Flinn B.S."/>
            <person name="Jenkins J."/>
            <person name="Shu S."/>
            <person name="Flowers D."/>
            <person name="Luo F."/>
            <person name="Wang Y."/>
            <person name="Xia P."/>
            <person name="Barry K."/>
            <person name="Daum C."/>
            <person name="Lipzen A."/>
            <person name="Yoshinaga Y."/>
            <person name="Schmutz J."/>
            <person name="Saski C."/>
            <person name="Vermerris W."/>
            <person name="Kresovich S."/>
        </authorList>
    </citation>
    <scope>NUCLEOTIDE SEQUENCE</scope>
</reference>
<dbReference type="GO" id="GO:0020037">
    <property type="term" value="F:heme binding"/>
    <property type="evidence" value="ECO:0007669"/>
    <property type="project" value="InterPro"/>
</dbReference>